<dbReference type="Gene3D" id="3.40.50.2000">
    <property type="entry name" value="Glycogen Phosphorylase B"/>
    <property type="match status" value="1"/>
</dbReference>
<keyword evidence="5" id="KW-0802">TPR repeat</keyword>
<dbReference type="InterPro" id="IPR011990">
    <property type="entry name" value="TPR-like_helical_dom_sf"/>
</dbReference>
<accession>A0A6C0L6S6</accession>
<dbReference type="AlphaFoldDB" id="A0A6C0L6S6"/>
<keyword evidence="4" id="KW-0677">Repeat</keyword>
<keyword evidence="2" id="KW-0328">Glycosyltransferase</keyword>
<dbReference type="Pfam" id="PF13844">
    <property type="entry name" value="Glyco_transf_41"/>
    <property type="match status" value="2"/>
</dbReference>
<dbReference type="InterPro" id="IPR029489">
    <property type="entry name" value="OGT/SEC/SPY_C"/>
</dbReference>
<evidence type="ECO:0000256" key="1">
    <source>
        <dbReference type="ARBA" id="ARBA00004922"/>
    </source>
</evidence>
<name>A0A6C0L6S6_9ZZZZ</name>
<dbReference type="PANTHER" id="PTHR44835">
    <property type="entry name" value="UDP-N-ACETYLGLUCOSAMINE--PEPTIDE N-ACETYLGLUCOSAMINYLTRANSFERASE SPINDLY-RELATED"/>
    <property type="match status" value="1"/>
</dbReference>
<evidence type="ECO:0000256" key="3">
    <source>
        <dbReference type="ARBA" id="ARBA00022679"/>
    </source>
</evidence>
<evidence type="ECO:0000256" key="2">
    <source>
        <dbReference type="ARBA" id="ARBA00022676"/>
    </source>
</evidence>
<proteinExistence type="predicted"/>
<comment type="pathway">
    <text evidence="1">Protein modification; protein glycosylation.</text>
</comment>
<sequence length="912" mass="106911">MKEFVDLYNIFLTNQIEIYANKHLLYNNMNISLNQNNDINAKIFILEKMITLFPEDYELYYRLGKVYKGASKEKELFWYKLCFSIKPDYPDNFFDLCDLLLDMGFSNHVFTLNKNNQFDKFMKEPKFLTVYIRCNLVNLKYENGLKCLIDLIKINASKPCITDYDKNEKWRNYHDAGYLFCAKCDVDSSIKHSEKAYELSLKFNLDLQKKLLSFQNILCFSDYKYCDNDKLFNRCLEINKLIPDSPMFSFKNRIKSNRIRIGYLSSDFIMHSVSNFILPILRNHDQTLFEIFIFANSDTVIDSYQIPGVNVNNISNIDNKSAAKLINNCKIDILVDLNGHTVKNKLEIFTYHPAPIQITYLGFPNTTGLKSIKYRITDVIADNPLTKQKYSEELIRLPKCFLLFDPIHPFKPNPRKTKDKIVLGAINKENKSNDELLKLWGDIMRRCPNAVILFKLESYDDKENRTKFYMDKLGMSKDRLIVLNKLNNEDYEKVFTLFDILLDPFPYSGTTTTCNALYNSIPVVTLYNPDYHVNNVSSSLLINCGFPELVANSKEEYLNIVVDLVNNPKKIDEYKKTILGNFMRLMEPKPFMNSYENELKRIYNNQFEDNVKKETGNNDTINITISEEPIITKPPNCVYICGCVKNCGNYLEKVFANIDKIIPLFSDYKLLIAHDICEDNSLDLLKTKHSKYKMELICVTENNYIKDYTMRSKRISNARNEIIKYIYSENNRDFKYFIMMDLDDVCSGNMNIGTLKTSIDNDIDWDSLSFNRPNYYDIWGLSIDQYLLSCWHFPGGFDIINKMKQYIVEKLSKLKPTDLLECTSAFNGFAIYKKDKFAGCYYDWQIHSNFDLISKQDIERNEKALGVPFTIYKSYHKIVNPVTDCEHRYFHMSAIEKNDARIRISPHYLFTD</sequence>
<evidence type="ECO:0000313" key="7">
    <source>
        <dbReference type="EMBL" id="QHU26646.1"/>
    </source>
</evidence>
<dbReference type="Gene3D" id="1.25.40.10">
    <property type="entry name" value="Tetratricopeptide repeat domain"/>
    <property type="match status" value="1"/>
</dbReference>
<keyword evidence="3" id="KW-0808">Transferase</keyword>
<organism evidence="7">
    <name type="scientific">viral metagenome</name>
    <dbReference type="NCBI Taxonomy" id="1070528"/>
    <lineage>
        <taxon>unclassified sequences</taxon>
        <taxon>metagenomes</taxon>
        <taxon>organismal metagenomes</taxon>
    </lineage>
</organism>
<reference evidence="7" key="1">
    <citation type="journal article" date="2020" name="Nature">
        <title>Giant virus diversity and host interactions through global metagenomics.</title>
        <authorList>
            <person name="Schulz F."/>
            <person name="Roux S."/>
            <person name="Paez-Espino D."/>
            <person name="Jungbluth S."/>
            <person name="Walsh D.A."/>
            <person name="Denef V.J."/>
            <person name="McMahon K.D."/>
            <person name="Konstantinidis K.T."/>
            <person name="Eloe-Fadrosh E.A."/>
            <person name="Kyrpides N.C."/>
            <person name="Woyke T."/>
        </authorList>
    </citation>
    <scope>NUCLEOTIDE SEQUENCE</scope>
    <source>
        <strain evidence="7">GVMAG-M-3300027759-42</strain>
    </source>
</reference>
<feature type="domain" description="O-GlcNAc transferase C-terminal" evidence="6">
    <location>
        <begin position="418"/>
        <end position="577"/>
    </location>
</feature>
<feature type="domain" description="O-GlcNAc transferase C-terminal" evidence="6">
    <location>
        <begin position="233"/>
        <end position="408"/>
    </location>
</feature>
<dbReference type="Gene3D" id="3.40.50.11380">
    <property type="match status" value="1"/>
</dbReference>
<evidence type="ECO:0000259" key="6">
    <source>
        <dbReference type="Pfam" id="PF13844"/>
    </source>
</evidence>
<dbReference type="EMBL" id="MN740443">
    <property type="protein sequence ID" value="QHU26646.1"/>
    <property type="molecule type" value="Genomic_DNA"/>
</dbReference>
<dbReference type="InterPro" id="IPR051939">
    <property type="entry name" value="Glycosyltr_41/O-GlcNAc_trsf"/>
</dbReference>
<dbReference type="GO" id="GO:0016757">
    <property type="term" value="F:glycosyltransferase activity"/>
    <property type="evidence" value="ECO:0007669"/>
    <property type="project" value="UniProtKB-KW"/>
</dbReference>
<evidence type="ECO:0000256" key="4">
    <source>
        <dbReference type="ARBA" id="ARBA00022737"/>
    </source>
</evidence>
<dbReference type="PANTHER" id="PTHR44835:SF1">
    <property type="entry name" value="PROTEIN O-GLCNAC TRANSFERASE"/>
    <property type="match status" value="1"/>
</dbReference>
<evidence type="ECO:0000256" key="5">
    <source>
        <dbReference type="ARBA" id="ARBA00022803"/>
    </source>
</evidence>
<protein>
    <recommendedName>
        <fullName evidence="6">O-GlcNAc transferase C-terminal domain-containing protein</fullName>
    </recommendedName>
</protein>